<organism evidence="1 2">
    <name type="scientific">Trifolium medium</name>
    <dbReference type="NCBI Taxonomy" id="97028"/>
    <lineage>
        <taxon>Eukaryota</taxon>
        <taxon>Viridiplantae</taxon>
        <taxon>Streptophyta</taxon>
        <taxon>Embryophyta</taxon>
        <taxon>Tracheophyta</taxon>
        <taxon>Spermatophyta</taxon>
        <taxon>Magnoliopsida</taxon>
        <taxon>eudicotyledons</taxon>
        <taxon>Gunneridae</taxon>
        <taxon>Pentapetalae</taxon>
        <taxon>rosids</taxon>
        <taxon>fabids</taxon>
        <taxon>Fabales</taxon>
        <taxon>Fabaceae</taxon>
        <taxon>Papilionoideae</taxon>
        <taxon>50 kb inversion clade</taxon>
        <taxon>NPAAA clade</taxon>
        <taxon>Hologalegina</taxon>
        <taxon>IRL clade</taxon>
        <taxon>Trifolieae</taxon>
        <taxon>Trifolium</taxon>
    </lineage>
</organism>
<proteinExistence type="predicted"/>
<evidence type="ECO:0000313" key="2">
    <source>
        <dbReference type="Proteomes" id="UP000265520"/>
    </source>
</evidence>
<evidence type="ECO:0000313" key="1">
    <source>
        <dbReference type="EMBL" id="MCI05918.1"/>
    </source>
</evidence>
<dbReference type="AlphaFoldDB" id="A0A392P1P7"/>
<dbReference type="Proteomes" id="UP000265520">
    <property type="component" value="Unassembled WGS sequence"/>
</dbReference>
<protein>
    <submittedName>
        <fullName evidence="1">Uncharacterized protein</fullName>
    </submittedName>
</protein>
<accession>A0A392P1P7</accession>
<dbReference type="EMBL" id="LXQA010060174">
    <property type="protein sequence ID" value="MCI05918.1"/>
    <property type="molecule type" value="Genomic_DNA"/>
</dbReference>
<keyword evidence="2" id="KW-1185">Reference proteome</keyword>
<name>A0A392P1P7_9FABA</name>
<comment type="caution">
    <text evidence="1">The sequence shown here is derived from an EMBL/GenBank/DDBJ whole genome shotgun (WGS) entry which is preliminary data.</text>
</comment>
<sequence length="70" mass="8117">MRETRLGRKQQSWKLGFADIFAWGKNASPGVKKADSNQQNSAVYDLMRLEEVYAFVSIYYVLPIIFIRNS</sequence>
<reference evidence="1 2" key="1">
    <citation type="journal article" date="2018" name="Front. Plant Sci.">
        <title>Red Clover (Trifolium pratense) and Zigzag Clover (T. medium) - A Picture of Genomic Similarities and Differences.</title>
        <authorList>
            <person name="Dluhosova J."/>
            <person name="Istvanek J."/>
            <person name="Nedelnik J."/>
            <person name="Repkova J."/>
        </authorList>
    </citation>
    <scope>NUCLEOTIDE SEQUENCE [LARGE SCALE GENOMIC DNA]</scope>
    <source>
        <strain evidence="2">cv. 10/8</strain>
        <tissue evidence="1">Leaf</tissue>
    </source>
</reference>